<organism evidence="2 3">
    <name type="scientific">Penicillium nalgiovense</name>
    <dbReference type="NCBI Taxonomy" id="60175"/>
    <lineage>
        <taxon>Eukaryota</taxon>
        <taxon>Fungi</taxon>
        <taxon>Dikarya</taxon>
        <taxon>Ascomycota</taxon>
        <taxon>Pezizomycotina</taxon>
        <taxon>Eurotiomycetes</taxon>
        <taxon>Eurotiomycetidae</taxon>
        <taxon>Eurotiales</taxon>
        <taxon>Aspergillaceae</taxon>
        <taxon>Penicillium</taxon>
    </lineage>
</organism>
<evidence type="ECO:0000313" key="2">
    <source>
        <dbReference type="EMBL" id="OQE45620.1"/>
    </source>
</evidence>
<gene>
    <name evidence="2" type="ORF">PENNAL_c0628G04575</name>
</gene>
<evidence type="ECO:0000313" key="3">
    <source>
        <dbReference type="Proteomes" id="UP000191691"/>
    </source>
</evidence>
<proteinExistence type="predicted"/>
<dbReference type="Gene3D" id="4.10.60.10">
    <property type="entry name" value="Zinc finger, CCHC-type"/>
    <property type="match status" value="1"/>
</dbReference>
<accession>A0A1V6V4M6</accession>
<evidence type="ECO:0000256" key="1">
    <source>
        <dbReference type="SAM" id="MobiDB-lite"/>
    </source>
</evidence>
<dbReference type="SUPFAM" id="SSF57756">
    <property type="entry name" value="Retrovirus zinc finger-like domains"/>
    <property type="match status" value="1"/>
</dbReference>
<feature type="non-terminal residue" evidence="2">
    <location>
        <position position="1"/>
    </location>
</feature>
<dbReference type="GO" id="GO:0008270">
    <property type="term" value="F:zinc ion binding"/>
    <property type="evidence" value="ECO:0007669"/>
    <property type="project" value="InterPro"/>
</dbReference>
<dbReference type="GO" id="GO:0003676">
    <property type="term" value="F:nucleic acid binding"/>
    <property type="evidence" value="ECO:0007669"/>
    <property type="project" value="InterPro"/>
</dbReference>
<keyword evidence="3" id="KW-1185">Reference proteome</keyword>
<sequence length="127" mass="14322">EAKSSRTRSMILATGGGGASTTNQSNTPRVKRENTTTPGLSPAERETLMKEGRCFYYKEQGHMTRECPKKKPTLAAVATAPTANPARVNEIIELEGLSRKDRFEILTDHQSLEYFMTTRQMNQRQMR</sequence>
<dbReference type="AlphaFoldDB" id="A0A1V6V4M6"/>
<protein>
    <recommendedName>
        <fullName evidence="4">CCHC-type domain-containing protein</fullName>
    </recommendedName>
</protein>
<dbReference type="EMBL" id="MOOB01000628">
    <property type="protein sequence ID" value="OQE45620.1"/>
    <property type="molecule type" value="Genomic_DNA"/>
</dbReference>
<evidence type="ECO:0008006" key="4">
    <source>
        <dbReference type="Google" id="ProtNLM"/>
    </source>
</evidence>
<dbReference type="STRING" id="60175.A0A1V6V4M6"/>
<name>A0A1V6V4M6_PENNA</name>
<reference evidence="3" key="1">
    <citation type="journal article" date="2017" name="Nat. Microbiol.">
        <title>Global analysis of biosynthetic gene clusters reveals vast potential of secondary metabolite production in Penicillium species.</title>
        <authorList>
            <person name="Nielsen J.C."/>
            <person name="Grijseels S."/>
            <person name="Prigent S."/>
            <person name="Ji B."/>
            <person name="Dainat J."/>
            <person name="Nielsen K.F."/>
            <person name="Frisvad J.C."/>
            <person name="Workman M."/>
            <person name="Nielsen J."/>
        </authorList>
    </citation>
    <scope>NUCLEOTIDE SEQUENCE [LARGE SCALE GENOMIC DNA]</scope>
    <source>
        <strain evidence="3">IBT 13039</strain>
    </source>
</reference>
<dbReference type="InterPro" id="IPR036875">
    <property type="entry name" value="Znf_CCHC_sf"/>
</dbReference>
<comment type="caution">
    <text evidence="2">The sequence shown here is derived from an EMBL/GenBank/DDBJ whole genome shotgun (WGS) entry which is preliminary data.</text>
</comment>
<feature type="region of interest" description="Disordered" evidence="1">
    <location>
        <begin position="1"/>
        <end position="42"/>
    </location>
</feature>
<dbReference type="Proteomes" id="UP000191691">
    <property type="component" value="Unassembled WGS sequence"/>
</dbReference>